<gene>
    <name evidence="1" type="ordered locus">ECH_0859</name>
</gene>
<dbReference type="Proteomes" id="UP000008320">
    <property type="component" value="Chromosome"/>
</dbReference>
<sequence length="37" mass="4061">MCNTNTWCGCIAGGTAHFGLYDVFSSNVSWLFLETIT</sequence>
<keyword evidence="2" id="KW-1185">Reference proteome</keyword>
<proteinExistence type="predicted"/>
<dbReference type="STRING" id="205920.ECH_0859"/>
<dbReference type="HOGENOM" id="CLU_3343135_0_0_5"/>
<dbReference type="AlphaFoldDB" id="Q2GFX9"/>
<organism evidence="1 2">
    <name type="scientific">Ehrlichia chaffeensis (strain ATCC CRL-10679 / Arkansas)</name>
    <dbReference type="NCBI Taxonomy" id="205920"/>
    <lineage>
        <taxon>Bacteria</taxon>
        <taxon>Pseudomonadati</taxon>
        <taxon>Pseudomonadota</taxon>
        <taxon>Alphaproteobacteria</taxon>
        <taxon>Rickettsiales</taxon>
        <taxon>Anaplasmataceae</taxon>
        <taxon>Ehrlichia</taxon>
    </lineage>
</organism>
<accession>Q2GFX9</accession>
<protein>
    <submittedName>
        <fullName evidence="1">Uncharacterized protein</fullName>
    </submittedName>
</protein>
<dbReference type="EMBL" id="CP000236">
    <property type="protein sequence ID" value="ABD44831.1"/>
    <property type="molecule type" value="Genomic_DNA"/>
</dbReference>
<reference evidence="1 2" key="1">
    <citation type="journal article" date="2006" name="PLoS Genet.">
        <title>Comparative genomics of emerging human ehrlichiosis agents.</title>
        <authorList>
            <person name="Dunning Hotopp J.C."/>
            <person name="Lin M."/>
            <person name="Madupu R."/>
            <person name="Crabtree J."/>
            <person name="Angiuoli S.V."/>
            <person name="Eisen J.A."/>
            <person name="Seshadri R."/>
            <person name="Ren Q."/>
            <person name="Wu M."/>
            <person name="Utterback T.R."/>
            <person name="Smith S."/>
            <person name="Lewis M."/>
            <person name="Khouri H."/>
            <person name="Zhang C."/>
            <person name="Niu H."/>
            <person name="Lin Q."/>
            <person name="Ohashi N."/>
            <person name="Zhi N."/>
            <person name="Nelson W."/>
            <person name="Brinkac L.M."/>
            <person name="Dodson R.J."/>
            <person name="Rosovitz M.J."/>
            <person name="Sundaram J."/>
            <person name="Daugherty S.C."/>
            <person name="Davidsen T."/>
            <person name="Durkin A.S."/>
            <person name="Gwinn M."/>
            <person name="Haft D.H."/>
            <person name="Selengut J.D."/>
            <person name="Sullivan S.A."/>
            <person name="Zafar N."/>
            <person name="Zhou L."/>
            <person name="Benahmed F."/>
            <person name="Forberger H."/>
            <person name="Halpin R."/>
            <person name="Mulligan S."/>
            <person name="Robinson J."/>
            <person name="White O."/>
            <person name="Rikihisa Y."/>
            <person name="Tettelin H."/>
        </authorList>
    </citation>
    <scope>NUCLEOTIDE SEQUENCE [LARGE SCALE GENOMIC DNA]</scope>
    <source>
        <strain evidence="2">ATCC CRL-10679 / Arkansas</strain>
    </source>
</reference>
<name>Q2GFX9_EHRCR</name>
<dbReference type="KEGG" id="ech:ECH_0859"/>
<evidence type="ECO:0000313" key="1">
    <source>
        <dbReference type="EMBL" id="ABD44831.1"/>
    </source>
</evidence>
<evidence type="ECO:0000313" key="2">
    <source>
        <dbReference type="Proteomes" id="UP000008320"/>
    </source>
</evidence>